<name>A0ABM9FJL8_9VIBR</name>
<keyword evidence="3" id="KW-1185">Reference proteome</keyword>
<feature type="domain" description="DUF4325" evidence="1">
    <location>
        <begin position="24"/>
        <end position="78"/>
    </location>
</feature>
<evidence type="ECO:0000259" key="1">
    <source>
        <dbReference type="Pfam" id="PF14213"/>
    </source>
</evidence>
<proteinExistence type="predicted"/>
<dbReference type="EMBL" id="CALYLK010000002">
    <property type="protein sequence ID" value="CAH8199733.1"/>
    <property type="molecule type" value="Genomic_DNA"/>
</dbReference>
<protein>
    <recommendedName>
        <fullName evidence="1">DUF4325 domain-containing protein</fullName>
    </recommendedName>
</protein>
<dbReference type="RefSeq" id="WP_168524667.1">
    <property type="nucleotide sequence ID" value="NZ_CALYLA010000026.1"/>
</dbReference>
<sequence length="105" mass="11608">MNLYIKDFTKFPGARYRNLGPSSGEEYRDDILLPAIAEHGSDVIVNLDGAFGYGSSFLEEIFGGCIRKNIDASVMRTIVKNIVSNDDPDLIDEIKEYVEDAISAS</sequence>
<organism evidence="2 3">
    <name type="scientific">Vibrio aestuarianus</name>
    <dbReference type="NCBI Taxonomy" id="28171"/>
    <lineage>
        <taxon>Bacteria</taxon>
        <taxon>Pseudomonadati</taxon>
        <taxon>Pseudomonadota</taxon>
        <taxon>Gammaproteobacteria</taxon>
        <taxon>Vibrionales</taxon>
        <taxon>Vibrionaceae</taxon>
        <taxon>Vibrio</taxon>
    </lineage>
</organism>
<evidence type="ECO:0000313" key="2">
    <source>
        <dbReference type="EMBL" id="CAH8199733.1"/>
    </source>
</evidence>
<dbReference type="Proteomes" id="UP001152658">
    <property type="component" value="Unassembled WGS sequence"/>
</dbReference>
<dbReference type="InterPro" id="IPR025474">
    <property type="entry name" value="DUF4325"/>
</dbReference>
<evidence type="ECO:0000313" key="3">
    <source>
        <dbReference type="Proteomes" id="UP001152658"/>
    </source>
</evidence>
<gene>
    <name evidence="2" type="ORF">VAE063_1010339</name>
</gene>
<comment type="caution">
    <text evidence="2">The sequence shown here is derived from an EMBL/GenBank/DDBJ whole genome shotgun (WGS) entry which is preliminary data.</text>
</comment>
<dbReference type="Pfam" id="PF14213">
    <property type="entry name" value="DUF4325"/>
    <property type="match status" value="1"/>
</dbReference>
<accession>A0ABM9FJL8</accession>
<reference evidence="2" key="1">
    <citation type="submission" date="2022-06" db="EMBL/GenBank/DDBJ databases">
        <authorList>
            <person name="Goudenege D."/>
            <person name="Le Roux F."/>
        </authorList>
    </citation>
    <scope>NUCLEOTIDE SEQUENCE</scope>
    <source>
        <strain evidence="2">12-063</strain>
    </source>
</reference>